<dbReference type="OrthoDB" id="10018333at2759"/>
<evidence type="ECO:0000256" key="4">
    <source>
        <dbReference type="ARBA" id="ARBA00022989"/>
    </source>
</evidence>
<reference evidence="9 10" key="1">
    <citation type="journal article" date="2016" name="Nat. Commun.">
        <title>Extremotolerant tardigrade genome and improved radiotolerance of human cultured cells by tardigrade-unique protein.</title>
        <authorList>
            <person name="Hashimoto T."/>
            <person name="Horikawa D.D."/>
            <person name="Saito Y."/>
            <person name="Kuwahara H."/>
            <person name="Kozuka-Hata H."/>
            <person name="Shin-I T."/>
            <person name="Minakuchi Y."/>
            <person name="Ohishi K."/>
            <person name="Motoyama A."/>
            <person name="Aizu T."/>
            <person name="Enomoto A."/>
            <person name="Kondo K."/>
            <person name="Tanaka S."/>
            <person name="Hara Y."/>
            <person name="Koshikawa S."/>
            <person name="Sagara H."/>
            <person name="Miura T."/>
            <person name="Yokobori S."/>
            <person name="Miyagawa K."/>
            <person name="Suzuki Y."/>
            <person name="Kubo T."/>
            <person name="Oyama M."/>
            <person name="Kohara Y."/>
            <person name="Fujiyama A."/>
            <person name="Arakawa K."/>
            <person name="Katayama T."/>
            <person name="Toyoda A."/>
            <person name="Kunieda T."/>
        </authorList>
    </citation>
    <scope>NUCLEOTIDE SEQUENCE [LARGE SCALE GENOMIC DNA]</scope>
    <source>
        <strain evidence="9 10">YOKOZUNA-1</strain>
    </source>
</reference>
<dbReference type="GO" id="GO:0033617">
    <property type="term" value="P:mitochondrial respiratory chain complex IV assembly"/>
    <property type="evidence" value="ECO:0007669"/>
    <property type="project" value="UniProtKB-UniRule"/>
</dbReference>
<feature type="transmembrane region" description="Helical" evidence="7">
    <location>
        <begin position="50"/>
        <end position="71"/>
    </location>
</feature>
<feature type="domain" description="Cytochrome c oxidase assembly factor 3 mitochondrial coiled-coil" evidence="8">
    <location>
        <begin position="35"/>
        <end position="83"/>
    </location>
</feature>
<evidence type="ECO:0000313" key="10">
    <source>
        <dbReference type="Proteomes" id="UP000186922"/>
    </source>
</evidence>
<evidence type="ECO:0000256" key="2">
    <source>
        <dbReference type="ARBA" id="ARBA00007035"/>
    </source>
</evidence>
<dbReference type="AlphaFoldDB" id="A0A1D1W926"/>
<dbReference type="InterPro" id="IPR041752">
    <property type="entry name" value="Coa3"/>
</dbReference>
<dbReference type="STRING" id="947166.A0A1D1W926"/>
<sequence length="88" mass="9941">MAAPSTTPDVKTPPGRAPFLNQIQNDFMRKADMWNRERVLQMRKLKAKNILTGLLLGGTVASIYAYSIMAIKQETFLDDLDEPERAET</sequence>
<keyword evidence="3 7" id="KW-0812">Transmembrane</keyword>
<evidence type="ECO:0000256" key="7">
    <source>
        <dbReference type="RuleBase" id="RU367056"/>
    </source>
</evidence>
<comment type="subunit">
    <text evidence="7">Component of 250-400 kDa complexes called cytochrome oxidase assembly intermediates or COA complexes.</text>
</comment>
<keyword evidence="4 7" id="KW-1133">Transmembrane helix</keyword>
<keyword evidence="10" id="KW-1185">Reference proteome</keyword>
<comment type="subcellular location">
    <subcellularLocation>
        <location evidence="1">Mitochondrion membrane</location>
        <topology evidence="1">Single-pass membrane protein</topology>
    </subcellularLocation>
</comment>
<organism evidence="9 10">
    <name type="scientific">Ramazzottius varieornatus</name>
    <name type="common">Water bear</name>
    <name type="synonym">Tardigrade</name>
    <dbReference type="NCBI Taxonomy" id="947166"/>
    <lineage>
        <taxon>Eukaryota</taxon>
        <taxon>Metazoa</taxon>
        <taxon>Ecdysozoa</taxon>
        <taxon>Tardigrada</taxon>
        <taxon>Eutardigrada</taxon>
        <taxon>Parachela</taxon>
        <taxon>Hypsibioidea</taxon>
        <taxon>Ramazzottiidae</taxon>
        <taxon>Ramazzottius</taxon>
    </lineage>
</organism>
<evidence type="ECO:0000256" key="5">
    <source>
        <dbReference type="ARBA" id="ARBA00023128"/>
    </source>
</evidence>
<keyword evidence="6 7" id="KW-0472">Membrane</keyword>
<accession>A0A1D1W926</accession>
<protein>
    <recommendedName>
        <fullName evidence="7">Cytochrome c oxidase assembly factor 3</fullName>
    </recommendedName>
</protein>
<comment type="caution">
    <text evidence="9">The sequence shown here is derived from an EMBL/GenBank/DDBJ whole genome shotgun (WGS) entry which is preliminary data.</text>
</comment>
<name>A0A1D1W926_RAMVA</name>
<dbReference type="InterPro" id="IPR018628">
    <property type="entry name" value="Coa3_CC"/>
</dbReference>
<proteinExistence type="inferred from homology"/>
<evidence type="ECO:0000259" key="8">
    <source>
        <dbReference type="Pfam" id="PF09813"/>
    </source>
</evidence>
<dbReference type="Proteomes" id="UP000186922">
    <property type="component" value="Unassembled WGS sequence"/>
</dbReference>
<comment type="function">
    <text evidence="7">Required for assembly of cytochrome c oxidase (complex IV).</text>
</comment>
<evidence type="ECO:0000256" key="3">
    <source>
        <dbReference type="ARBA" id="ARBA00022692"/>
    </source>
</evidence>
<keyword evidence="7" id="KW-0999">Mitochondrion inner membrane</keyword>
<dbReference type="EMBL" id="BDGG01000019">
    <property type="protein sequence ID" value="GAV08808.1"/>
    <property type="molecule type" value="Genomic_DNA"/>
</dbReference>
<comment type="similarity">
    <text evidence="2 7">Belongs to the COA3 family.</text>
</comment>
<keyword evidence="5 7" id="KW-0496">Mitochondrion</keyword>
<dbReference type="Pfam" id="PF09813">
    <property type="entry name" value="Coa3_cc"/>
    <property type="match status" value="1"/>
</dbReference>
<dbReference type="PANTHER" id="PTHR15642">
    <property type="entry name" value="CYTOCHROME C OXIDASE ASSEMBLY FACTOR 3, MITOCHONDRIAL"/>
    <property type="match status" value="1"/>
</dbReference>
<evidence type="ECO:0000313" key="9">
    <source>
        <dbReference type="EMBL" id="GAV08808.1"/>
    </source>
</evidence>
<dbReference type="GO" id="GO:0005743">
    <property type="term" value="C:mitochondrial inner membrane"/>
    <property type="evidence" value="ECO:0007669"/>
    <property type="project" value="UniProtKB-UniRule"/>
</dbReference>
<evidence type="ECO:0000256" key="6">
    <source>
        <dbReference type="ARBA" id="ARBA00023136"/>
    </source>
</evidence>
<evidence type="ECO:0000256" key="1">
    <source>
        <dbReference type="ARBA" id="ARBA00004304"/>
    </source>
</evidence>
<gene>
    <name evidence="9" type="primary">RvY_18449-1</name>
    <name evidence="9" type="synonym">RvY_18449.1</name>
    <name evidence="9" type="ORF">RvY_18449</name>
</gene>
<dbReference type="PANTHER" id="PTHR15642:SF3">
    <property type="entry name" value="CYTOCHROME C OXIDASE ASSEMBLY FACTOR 3 HOMOLOG, MITOCHONDRIAL"/>
    <property type="match status" value="1"/>
</dbReference>